<name>A0A0G1MWP1_9BACT</name>
<evidence type="ECO:0000313" key="1">
    <source>
        <dbReference type="EMBL" id="KKT85187.1"/>
    </source>
</evidence>
<accession>A0A0G1MWP1</accession>
<dbReference type="AlphaFoldDB" id="A0A0G1MWP1"/>
<evidence type="ECO:0000313" key="2">
    <source>
        <dbReference type="Proteomes" id="UP000034797"/>
    </source>
</evidence>
<proteinExistence type="predicted"/>
<protein>
    <submittedName>
        <fullName evidence="1">Uncharacterized protein</fullName>
    </submittedName>
</protein>
<sequence length="45" mass="5190">MFYQLGSSAVFGKKFEYLMKVFNELARAIFGGLFDLLESGFYVRV</sequence>
<comment type="caution">
    <text evidence="1">The sequence shown here is derived from an EMBL/GenBank/DDBJ whole genome shotgun (WGS) entry which is preliminary data.</text>
</comment>
<dbReference type="Proteomes" id="UP000034797">
    <property type="component" value="Unassembled WGS sequence"/>
</dbReference>
<reference evidence="1 2" key="1">
    <citation type="journal article" date="2015" name="Nature">
        <title>rRNA introns, odd ribosomes, and small enigmatic genomes across a large radiation of phyla.</title>
        <authorList>
            <person name="Brown C.T."/>
            <person name="Hug L.A."/>
            <person name="Thomas B.C."/>
            <person name="Sharon I."/>
            <person name="Castelle C.J."/>
            <person name="Singh A."/>
            <person name="Wilkins M.J."/>
            <person name="Williams K.H."/>
            <person name="Banfield J.F."/>
        </authorList>
    </citation>
    <scope>NUCLEOTIDE SEQUENCE [LARGE SCALE GENOMIC DNA]</scope>
</reference>
<dbReference type="EMBL" id="LCJW01000040">
    <property type="protein sequence ID" value="KKT85187.1"/>
    <property type="molecule type" value="Genomic_DNA"/>
</dbReference>
<gene>
    <name evidence="1" type="ORF">UW84_C0040G0011</name>
</gene>
<organism evidence="1 2">
    <name type="scientific">Candidatus Collierbacteria bacterium GW2011_GWA2_44_99</name>
    <dbReference type="NCBI Taxonomy" id="1618380"/>
    <lineage>
        <taxon>Bacteria</taxon>
        <taxon>Candidatus Collieribacteriota</taxon>
    </lineage>
</organism>